<dbReference type="EMBL" id="VIEB01000077">
    <property type="protein sequence ID" value="TQE07990.1"/>
    <property type="molecule type" value="Genomic_DNA"/>
</dbReference>
<name>A0A540NBX2_MALBA</name>
<feature type="transmembrane region" description="Helical" evidence="1">
    <location>
        <begin position="31"/>
        <end position="49"/>
    </location>
</feature>
<keyword evidence="1" id="KW-1133">Transmembrane helix</keyword>
<protein>
    <submittedName>
        <fullName evidence="2">Uncharacterized protein</fullName>
    </submittedName>
</protein>
<proteinExistence type="predicted"/>
<evidence type="ECO:0000313" key="2">
    <source>
        <dbReference type="EMBL" id="TQE07990.1"/>
    </source>
</evidence>
<keyword evidence="1" id="KW-0812">Transmembrane</keyword>
<gene>
    <name evidence="2" type="ORF">C1H46_006398</name>
</gene>
<sequence length="124" mass="13519">MGEKENERMVGVGGASALVDPAEGGCAGVEFWVVVCGCCCCCIVVYGTRRCSGSFRRLRTQRPISMKLSVLPSLTFENNVFYPQSSLALSSARPPHTTESDYFPALNEVVRVIWVLEAGPQRVD</sequence>
<dbReference type="AlphaFoldDB" id="A0A540NBX2"/>
<organism evidence="2 3">
    <name type="scientific">Malus baccata</name>
    <name type="common">Siberian crab apple</name>
    <name type="synonym">Pyrus baccata</name>
    <dbReference type="NCBI Taxonomy" id="106549"/>
    <lineage>
        <taxon>Eukaryota</taxon>
        <taxon>Viridiplantae</taxon>
        <taxon>Streptophyta</taxon>
        <taxon>Embryophyta</taxon>
        <taxon>Tracheophyta</taxon>
        <taxon>Spermatophyta</taxon>
        <taxon>Magnoliopsida</taxon>
        <taxon>eudicotyledons</taxon>
        <taxon>Gunneridae</taxon>
        <taxon>Pentapetalae</taxon>
        <taxon>rosids</taxon>
        <taxon>fabids</taxon>
        <taxon>Rosales</taxon>
        <taxon>Rosaceae</taxon>
        <taxon>Amygdaloideae</taxon>
        <taxon>Maleae</taxon>
        <taxon>Malus</taxon>
    </lineage>
</organism>
<accession>A0A540NBX2</accession>
<keyword evidence="1" id="KW-0472">Membrane</keyword>
<comment type="caution">
    <text evidence="2">The sequence shown here is derived from an EMBL/GenBank/DDBJ whole genome shotgun (WGS) entry which is preliminary data.</text>
</comment>
<dbReference type="Proteomes" id="UP000315295">
    <property type="component" value="Unassembled WGS sequence"/>
</dbReference>
<evidence type="ECO:0000313" key="3">
    <source>
        <dbReference type="Proteomes" id="UP000315295"/>
    </source>
</evidence>
<reference evidence="2 3" key="1">
    <citation type="journal article" date="2019" name="G3 (Bethesda)">
        <title>Sequencing of a Wild Apple (Malus baccata) Genome Unravels the Differences Between Cultivated and Wild Apple Species Regarding Disease Resistance and Cold Tolerance.</title>
        <authorList>
            <person name="Chen X."/>
        </authorList>
    </citation>
    <scope>NUCLEOTIDE SEQUENCE [LARGE SCALE GENOMIC DNA]</scope>
    <source>
        <strain evidence="3">cv. Shandingzi</strain>
        <tissue evidence="2">Leaves</tissue>
    </source>
</reference>
<keyword evidence="3" id="KW-1185">Reference proteome</keyword>
<evidence type="ECO:0000256" key="1">
    <source>
        <dbReference type="SAM" id="Phobius"/>
    </source>
</evidence>